<dbReference type="EMBL" id="JAZHXJ010000528">
    <property type="protein sequence ID" value="KAL1858221.1"/>
    <property type="molecule type" value="Genomic_DNA"/>
</dbReference>
<keyword evidence="4" id="KW-1185">Reference proteome</keyword>
<evidence type="ECO:0000313" key="4">
    <source>
        <dbReference type="Proteomes" id="UP001586593"/>
    </source>
</evidence>
<feature type="compositionally biased region" description="Basic and acidic residues" evidence="1">
    <location>
        <begin position="397"/>
        <end position="424"/>
    </location>
</feature>
<gene>
    <name evidence="3" type="ORF">VTK73DRAFT_7868</name>
</gene>
<proteinExistence type="predicted"/>
<keyword evidence="2" id="KW-0812">Transmembrane</keyword>
<keyword evidence="2" id="KW-0472">Membrane</keyword>
<name>A0ABR3WBU1_9PEZI</name>
<evidence type="ECO:0000313" key="3">
    <source>
        <dbReference type="EMBL" id="KAL1858221.1"/>
    </source>
</evidence>
<keyword evidence="2" id="KW-1133">Transmembrane helix</keyword>
<sequence length="424" mass="46226">MSGDYESAGHPPGGPGQPRMSPQWVLQNAKSLGINYDTLPHPPFWASLFGYSENWYILNVASTVMAFSTAVRRELTQEETDAISQHTAKSCYTRSLEPPAALGTAYLFERRGRAVSRFPFYTPKPTSFNPDTFPSQSFALLRNNFARQAWNATRFGVYAFLSHLLVMPLFSSYAMTVWATSMRLDPRLADLRSTIEHLGKQGRLEHPRSAGLPNWQVQARNEDPSVPDAPSPYSGNSQAYGDSSANEGPGTDDVESADQGYGSEAWARNREIAKPPQSYGGYHPPAPSGSRGSRQGPANPPSAESAFSEGSDEDDLFDDASPVAPSVRGRGPETGGRATSGGSAWDRIRRQAMSSSSAEGSSASQGPSQQEGSWSEERSRPGARGARTEAYTYSPADEDKAYAKEQAQKEFDAMLERERRGEGR</sequence>
<evidence type="ECO:0000256" key="1">
    <source>
        <dbReference type="SAM" id="MobiDB-lite"/>
    </source>
</evidence>
<feature type="transmembrane region" description="Helical" evidence="2">
    <location>
        <begin position="155"/>
        <end position="178"/>
    </location>
</feature>
<reference evidence="3 4" key="1">
    <citation type="journal article" date="2024" name="Commun. Biol.">
        <title>Comparative genomic analysis of thermophilic fungi reveals convergent evolutionary adaptations and gene losses.</title>
        <authorList>
            <person name="Steindorff A.S."/>
            <person name="Aguilar-Pontes M.V."/>
            <person name="Robinson A.J."/>
            <person name="Andreopoulos B."/>
            <person name="LaButti K."/>
            <person name="Kuo A."/>
            <person name="Mondo S."/>
            <person name="Riley R."/>
            <person name="Otillar R."/>
            <person name="Haridas S."/>
            <person name="Lipzen A."/>
            <person name="Grimwood J."/>
            <person name="Schmutz J."/>
            <person name="Clum A."/>
            <person name="Reid I.D."/>
            <person name="Moisan M.C."/>
            <person name="Butler G."/>
            <person name="Nguyen T.T.M."/>
            <person name="Dewar K."/>
            <person name="Conant G."/>
            <person name="Drula E."/>
            <person name="Henrissat B."/>
            <person name="Hansel C."/>
            <person name="Singer S."/>
            <person name="Hutchinson M.I."/>
            <person name="de Vries R.P."/>
            <person name="Natvig D.O."/>
            <person name="Powell A.J."/>
            <person name="Tsang A."/>
            <person name="Grigoriev I.V."/>
        </authorList>
    </citation>
    <scope>NUCLEOTIDE SEQUENCE [LARGE SCALE GENOMIC DNA]</scope>
    <source>
        <strain evidence="3 4">ATCC 24622</strain>
    </source>
</reference>
<protein>
    <submittedName>
        <fullName evidence="3">Uncharacterized protein</fullName>
    </submittedName>
</protein>
<organism evidence="3 4">
    <name type="scientific">Phialemonium thermophilum</name>
    <dbReference type="NCBI Taxonomy" id="223376"/>
    <lineage>
        <taxon>Eukaryota</taxon>
        <taxon>Fungi</taxon>
        <taxon>Dikarya</taxon>
        <taxon>Ascomycota</taxon>
        <taxon>Pezizomycotina</taxon>
        <taxon>Sordariomycetes</taxon>
        <taxon>Sordariomycetidae</taxon>
        <taxon>Cephalothecales</taxon>
        <taxon>Cephalothecaceae</taxon>
        <taxon>Phialemonium</taxon>
    </lineage>
</organism>
<accession>A0ABR3WBU1</accession>
<dbReference type="Proteomes" id="UP001586593">
    <property type="component" value="Unassembled WGS sequence"/>
</dbReference>
<feature type="region of interest" description="Disordered" evidence="1">
    <location>
        <begin position="1"/>
        <end position="22"/>
    </location>
</feature>
<feature type="compositionally biased region" description="Polar residues" evidence="1">
    <location>
        <begin position="233"/>
        <end position="246"/>
    </location>
</feature>
<evidence type="ECO:0000256" key="2">
    <source>
        <dbReference type="SAM" id="Phobius"/>
    </source>
</evidence>
<comment type="caution">
    <text evidence="3">The sequence shown here is derived from an EMBL/GenBank/DDBJ whole genome shotgun (WGS) entry which is preliminary data.</text>
</comment>
<feature type="compositionally biased region" description="Low complexity" evidence="1">
    <location>
        <begin position="354"/>
        <end position="373"/>
    </location>
</feature>
<feature type="region of interest" description="Disordered" evidence="1">
    <location>
        <begin position="220"/>
        <end position="261"/>
    </location>
</feature>
<feature type="region of interest" description="Disordered" evidence="1">
    <location>
        <begin position="274"/>
        <end position="424"/>
    </location>
</feature>